<proteinExistence type="predicted"/>
<dbReference type="NCBIfam" id="TIGR03353">
    <property type="entry name" value="VI_chp_4"/>
    <property type="match status" value="1"/>
</dbReference>
<keyword evidence="2" id="KW-1185">Reference proteome</keyword>
<dbReference type="RefSeq" id="WP_182322884.1">
    <property type="nucleotide sequence ID" value="NZ_CP058554.1"/>
</dbReference>
<protein>
    <submittedName>
        <fullName evidence="1">Type VI secretion system baseplate subunit TssK</fullName>
    </submittedName>
</protein>
<organism evidence="1 2">
    <name type="scientific">Comamonas piscis</name>
    <dbReference type="NCBI Taxonomy" id="1562974"/>
    <lineage>
        <taxon>Bacteria</taxon>
        <taxon>Pseudomonadati</taxon>
        <taxon>Pseudomonadota</taxon>
        <taxon>Betaproteobacteria</taxon>
        <taxon>Burkholderiales</taxon>
        <taxon>Comamonadaceae</taxon>
        <taxon>Comamonas</taxon>
    </lineage>
</organism>
<name>A0A7G5EIK1_9BURK</name>
<dbReference type="PANTHER" id="PTHR35566:SF1">
    <property type="entry name" value="TYPE VI SECRETION SYSTEM BASEPLATE COMPONENT TSSK1"/>
    <property type="match status" value="1"/>
</dbReference>
<accession>A0A7G5EIK1</accession>
<dbReference type="AlphaFoldDB" id="A0A7G5EIK1"/>
<dbReference type="Proteomes" id="UP000515240">
    <property type="component" value="Chromosome"/>
</dbReference>
<dbReference type="Pfam" id="PF05936">
    <property type="entry name" value="T6SS_VasE"/>
    <property type="match status" value="1"/>
</dbReference>
<dbReference type="EMBL" id="CP058554">
    <property type="protein sequence ID" value="QMV73826.1"/>
    <property type="molecule type" value="Genomic_DNA"/>
</dbReference>
<gene>
    <name evidence="1" type="primary">tssK</name>
    <name evidence="1" type="ORF">HS961_13830</name>
</gene>
<dbReference type="InterPro" id="IPR010263">
    <property type="entry name" value="T6SS_TssK"/>
</dbReference>
<sequence>MFNRKVVWSEGMFLRPQHFQQQERYLEFFSHARALAAEPYFWGFRQLVLDVEALALGKIAVLSAVGVFPDGTPFSFPGQDLGIEPIEVDKACKDECIYLALPMRRASATELGFTNAQALARYSAEDAELLDTNEGAGEPALAQVAHMRAQLIAASDLSDSWLRLGVVRVVERRNDGTVVLDARFIPPSIAYGQSQLLHAMVDDIAGLLLQRGEALALRVQQPGRGGIAEVGDFMMLNIINRWQPKITHLRDHQILHPERIYGHLLELAGELSTFTREQRRPIDYPVYDHDAPSQPFEVVVNDIRRSLSMVLEQNAIPIELHERQYGVRVGMIPDPSLVKQASFVLAVFADLPTDVVRTRFPTQVKIGPVEKIRDLVNLHLPGVRLQPMPIAPRELPYHANYNYFQLDTTHELWGQLERSGGVAMHVAGDFPGLRMEFWAIKP</sequence>
<evidence type="ECO:0000313" key="2">
    <source>
        <dbReference type="Proteomes" id="UP000515240"/>
    </source>
</evidence>
<dbReference type="PANTHER" id="PTHR35566">
    <property type="entry name" value="BLR3599 PROTEIN"/>
    <property type="match status" value="1"/>
</dbReference>
<evidence type="ECO:0000313" key="1">
    <source>
        <dbReference type="EMBL" id="QMV73826.1"/>
    </source>
</evidence>
<dbReference type="KEGG" id="cpis:HS961_13830"/>
<reference evidence="1 2" key="1">
    <citation type="journal article" date="2020" name="G3 (Bethesda)">
        <title>CeMbio - The Caenorhabditis elegans Microbiome Resource.</title>
        <authorList>
            <person name="Dirksen P."/>
            <person name="Assie A."/>
            <person name="Zimmermann J."/>
            <person name="Zhang F."/>
            <person name="Tietje A.M."/>
            <person name="Marsh S.A."/>
            <person name="Felix M.A."/>
            <person name="Shapira M."/>
            <person name="Kaleta C."/>
            <person name="Schulenburg H."/>
            <person name="Samuel B."/>
        </authorList>
    </citation>
    <scope>NUCLEOTIDE SEQUENCE [LARGE SCALE GENOMIC DNA]</scope>
    <source>
        <strain evidence="1 2">BIGb0172</strain>
    </source>
</reference>